<dbReference type="Gene3D" id="2.40.160.10">
    <property type="entry name" value="Porin"/>
    <property type="match status" value="1"/>
</dbReference>
<keyword evidence="3" id="KW-0813">Transport</keyword>
<evidence type="ECO:0000313" key="10">
    <source>
        <dbReference type="EMBL" id="KAH7642270.1"/>
    </source>
</evidence>
<protein>
    <submittedName>
        <fullName evidence="11">Mitochondrial import receptor subunit TOM40B</fullName>
    </submittedName>
    <submittedName>
        <fullName evidence="10">Mitochondrial import receptor subunit tom40-like protein</fullName>
    </submittedName>
</protein>
<keyword evidence="8" id="KW-0496">Mitochondrion</keyword>
<dbReference type="GO" id="GO:0030150">
    <property type="term" value="P:protein import into mitochondrial matrix"/>
    <property type="evidence" value="ECO:0007669"/>
    <property type="project" value="InterPro"/>
</dbReference>
<dbReference type="InterPro" id="IPR023614">
    <property type="entry name" value="Porin_dom_sf"/>
</dbReference>
<dbReference type="GO" id="GO:0005741">
    <property type="term" value="C:mitochondrial outer membrane"/>
    <property type="evidence" value="ECO:0007669"/>
    <property type="project" value="UniProtKB-SubCell"/>
</dbReference>
<dbReference type="PANTHER" id="PTHR10802">
    <property type="entry name" value="MITOCHONDRIAL IMPORT RECEPTOR SUBUNIT TOM40"/>
    <property type="match status" value="1"/>
</dbReference>
<comment type="subcellular location">
    <subcellularLocation>
        <location evidence="1">Mitochondrion outer membrane</location>
        <topology evidence="1">Multi-pass membrane protein</topology>
    </subcellularLocation>
</comment>
<dbReference type="Pfam" id="PF01459">
    <property type="entry name" value="Porin_3"/>
    <property type="match status" value="1"/>
</dbReference>
<keyword evidence="5" id="KW-0812">Transmembrane</keyword>
<gene>
    <name evidence="11" type="primary">TOMM40L</name>
    <name evidence="11" type="ORF">DERF_003357</name>
    <name evidence="10" type="ORF">HUG17_5315</name>
</gene>
<proteinExistence type="inferred from homology"/>
<evidence type="ECO:0000256" key="8">
    <source>
        <dbReference type="ARBA" id="ARBA00023128"/>
    </source>
</evidence>
<dbReference type="InterPro" id="IPR027246">
    <property type="entry name" value="Porin_Euk/Tom40"/>
</dbReference>
<keyword evidence="11" id="KW-0675">Receptor</keyword>
<dbReference type="InterPro" id="IPR037930">
    <property type="entry name" value="Tom40"/>
</dbReference>
<dbReference type="EMBL" id="ASGP02000001">
    <property type="protein sequence ID" value="KAH9529473.1"/>
    <property type="molecule type" value="Genomic_DNA"/>
</dbReference>
<keyword evidence="4" id="KW-1134">Transmembrane beta strand</keyword>
<comment type="caution">
    <text evidence="11">The sequence shown here is derived from an EMBL/GenBank/DDBJ whole genome shotgun (WGS) entry which is preliminary data.</text>
</comment>
<comment type="similarity">
    <text evidence="2">Belongs to the Tom40 family.</text>
</comment>
<name>A0A922IH47_DERFA</name>
<reference evidence="10" key="3">
    <citation type="journal article" date="2021" name="World Allergy Organ. J.">
        <title>Chromosome-level assembly of Dermatophagoides farinae genome and transcriptome reveals two novel allergens Der f 37 and Der f 39.</title>
        <authorList>
            <person name="Chen J."/>
            <person name="Cai Z."/>
            <person name="Fan D."/>
            <person name="Hu J."/>
            <person name="Hou Y."/>
            <person name="He Y."/>
            <person name="Zhang Z."/>
            <person name="Zhao Z."/>
            <person name="Gao P."/>
            <person name="Hu W."/>
            <person name="Sun J."/>
            <person name="Li J."/>
            <person name="Ji K."/>
        </authorList>
    </citation>
    <scope>NUCLEOTIDE SEQUENCE</scope>
    <source>
        <strain evidence="10">JKM2019</strain>
    </source>
</reference>
<evidence type="ECO:0000256" key="6">
    <source>
        <dbReference type="ARBA" id="ARBA00022787"/>
    </source>
</evidence>
<reference evidence="10" key="2">
    <citation type="submission" date="2020-06" db="EMBL/GenBank/DDBJ databases">
        <authorList>
            <person name="Ji K."/>
            <person name="Li J."/>
        </authorList>
    </citation>
    <scope>NUCLEOTIDE SEQUENCE</scope>
    <source>
        <strain evidence="10">JKM2019</strain>
        <tissue evidence="10">Whole body</tissue>
    </source>
</reference>
<dbReference type="Proteomes" id="UP000790347">
    <property type="component" value="Unassembled WGS sequence"/>
</dbReference>
<dbReference type="GO" id="GO:0008320">
    <property type="term" value="F:protein transmembrane transporter activity"/>
    <property type="evidence" value="ECO:0007669"/>
    <property type="project" value="InterPro"/>
</dbReference>
<dbReference type="OrthoDB" id="19656at2759"/>
<reference evidence="11" key="4">
    <citation type="journal article" date="2022" name="Res Sq">
        <title>Comparative Genomics Reveals Insights into the Divergent Evolution of Astigmatic Mites and Household Pest Adaptations.</title>
        <authorList>
            <person name="Xiong Q."/>
            <person name="Wan A.T.-Y."/>
            <person name="Liu X.-Y."/>
            <person name="Fung C.S.-H."/>
            <person name="Xiao X."/>
            <person name="Malainual N."/>
            <person name="Hou J."/>
            <person name="Wang L."/>
            <person name="Wang M."/>
            <person name="Yang K."/>
            <person name="Cui Y."/>
            <person name="Leung E."/>
            <person name="Nong W."/>
            <person name="Shin S.-K."/>
            <person name="Au S."/>
            <person name="Jeong K.Y."/>
            <person name="Chew F.T."/>
            <person name="Hui J."/>
            <person name="Leung T.F."/>
            <person name="Tungtrongchitr A."/>
            <person name="Zhong N."/>
            <person name="Liu Z."/>
            <person name="Tsui S."/>
        </authorList>
    </citation>
    <scope>NUCLEOTIDE SEQUENCE</scope>
    <source>
        <strain evidence="11">Derf</strain>
        <tissue evidence="11">Whole organism</tissue>
    </source>
</reference>
<accession>A0A922IH47</accession>
<dbReference type="AlphaFoldDB" id="A0A922IH47"/>
<reference evidence="11" key="1">
    <citation type="submission" date="2013-05" db="EMBL/GenBank/DDBJ databases">
        <authorList>
            <person name="Yim A.K.Y."/>
            <person name="Chan T.F."/>
            <person name="Ji K.M."/>
            <person name="Liu X.Y."/>
            <person name="Zhou J.W."/>
            <person name="Li R.Q."/>
            <person name="Yang K.Y."/>
            <person name="Li J."/>
            <person name="Li M."/>
            <person name="Law P.T.W."/>
            <person name="Wu Y.L."/>
            <person name="Cai Z.L."/>
            <person name="Qin H."/>
            <person name="Bao Y."/>
            <person name="Leung R.K.K."/>
            <person name="Ng P.K.S."/>
            <person name="Zou J."/>
            <person name="Zhong X.J."/>
            <person name="Ran P.X."/>
            <person name="Zhong N.S."/>
            <person name="Liu Z.G."/>
            <person name="Tsui S.K.W."/>
        </authorList>
    </citation>
    <scope>NUCLEOTIDE SEQUENCE</scope>
    <source>
        <strain evidence="11">Derf</strain>
        <tissue evidence="11">Whole organism</tissue>
    </source>
</reference>
<keyword evidence="9" id="KW-0472">Membrane</keyword>
<organism evidence="11 12">
    <name type="scientific">Dermatophagoides farinae</name>
    <name type="common">American house dust mite</name>
    <dbReference type="NCBI Taxonomy" id="6954"/>
    <lineage>
        <taxon>Eukaryota</taxon>
        <taxon>Metazoa</taxon>
        <taxon>Ecdysozoa</taxon>
        <taxon>Arthropoda</taxon>
        <taxon>Chelicerata</taxon>
        <taxon>Arachnida</taxon>
        <taxon>Acari</taxon>
        <taxon>Acariformes</taxon>
        <taxon>Sarcoptiformes</taxon>
        <taxon>Astigmata</taxon>
        <taxon>Psoroptidia</taxon>
        <taxon>Analgoidea</taxon>
        <taxon>Pyroglyphidae</taxon>
        <taxon>Dermatophagoidinae</taxon>
        <taxon>Dermatophagoides</taxon>
    </lineage>
</organism>
<evidence type="ECO:0000256" key="7">
    <source>
        <dbReference type="ARBA" id="ARBA00022927"/>
    </source>
</evidence>
<evidence type="ECO:0000256" key="2">
    <source>
        <dbReference type="ARBA" id="ARBA00010510"/>
    </source>
</evidence>
<evidence type="ECO:0000256" key="9">
    <source>
        <dbReference type="ARBA" id="ARBA00023136"/>
    </source>
</evidence>
<evidence type="ECO:0000256" key="5">
    <source>
        <dbReference type="ARBA" id="ARBA00022692"/>
    </source>
</evidence>
<evidence type="ECO:0000256" key="3">
    <source>
        <dbReference type="ARBA" id="ARBA00022448"/>
    </source>
</evidence>
<evidence type="ECO:0000313" key="12">
    <source>
        <dbReference type="Proteomes" id="UP000790347"/>
    </source>
</evidence>
<keyword evidence="6" id="KW-1000">Mitochondrion outer membrane</keyword>
<keyword evidence="12" id="KW-1185">Reference proteome</keyword>
<evidence type="ECO:0000256" key="4">
    <source>
        <dbReference type="ARBA" id="ARBA00022452"/>
    </source>
</evidence>
<sequence length="329" mass="36291">MGNVFASSMPLPPVSPGQTEIIPDPKQLSETNNQSIKNVLNNNNPGSMEELHRKCKDVFPMTFDGSKVVVNKMLSNHFQISHNIIMSTGSIQPPGYRFGATYIGTKQISPSEAFPIFFGEIDPNGNLNSRIIHLLGERLRLNVAAQFQNSKCVASQLITDYLAPEYTASMALSNIDPVRNSGLTVFSYLHNVTSKLSMGAEMVCQYNSNLAHSILSVAGRYTSPNNYIVSGTINNNSVQLCYYQKKNEYLQVGVQVETNLAEPDSTASFGYQIDLPKSNFVFRGLVDTNWNVGCVFEKKLLPLPFTLMFSGMINHVKAQTRVGLGLYVG</sequence>
<evidence type="ECO:0000313" key="11">
    <source>
        <dbReference type="EMBL" id="KAH9529473.1"/>
    </source>
</evidence>
<dbReference type="Proteomes" id="UP000828236">
    <property type="component" value="Unassembled WGS sequence"/>
</dbReference>
<dbReference type="EMBL" id="SDOV01000004">
    <property type="protein sequence ID" value="KAH7642270.1"/>
    <property type="molecule type" value="Genomic_DNA"/>
</dbReference>
<evidence type="ECO:0000256" key="1">
    <source>
        <dbReference type="ARBA" id="ARBA00004374"/>
    </source>
</evidence>
<dbReference type="CDD" id="cd07305">
    <property type="entry name" value="Porin3_Tom40"/>
    <property type="match status" value="1"/>
</dbReference>
<keyword evidence="7" id="KW-0653">Protein transport</keyword>